<dbReference type="Pfam" id="PF08386">
    <property type="entry name" value="Abhydrolase_4"/>
    <property type="match status" value="1"/>
</dbReference>
<evidence type="ECO:0000256" key="1">
    <source>
        <dbReference type="ARBA" id="ARBA00010088"/>
    </source>
</evidence>
<organism evidence="6 7">
    <name type="scientific">Actinomadura geliboluensis</name>
    <dbReference type="NCBI Taxonomy" id="882440"/>
    <lineage>
        <taxon>Bacteria</taxon>
        <taxon>Bacillati</taxon>
        <taxon>Actinomycetota</taxon>
        <taxon>Actinomycetes</taxon>
        <taxon>Streptosporangiales</taxon>
        <taxon>Thermomonosporaceae</taxon>
        <taxon>Actinomadura</taxon>
    </lineage>
</organism>
<evidence type="ECO:0000256" key="2">
    <source>
        <dbReference type="ARBA" id="ARBA00022729"/>
    </source>
</evidence>
<comment type="similarity">
    <text evidence="1">Belongs to the peptidase S33 family.</text>
</comment>
<comment type="caution">
    <text evidence="6">The sequence shown here is derived from an EMBL/GenBank/DDBJ whole genome shotgun (WGS) entry which is preliminary data.</text>
</comment>
<feature type="domain" description="Peptidase S33 tripeptidyl aminopeptidase-like C-terminal" evidence="5">
    <location>
        <begin position="433"/>
        <end position="536"/>
    </location>
</feature>
<dbReference type="PANTHER" id="PTHR43248">
    <property type="entry name" value="2-SUCCINYL-6-HYDROXY-2,4-CYCLOHEXADIENE-1-CARBOXYLATE SYNTHASE"/>
    <property type="match status" value="1"/>
</dbReference>
<dbReference type="InterPro" id="IPR000073">
    <property type="entry name" value="AB_hydrolase_1"/>
</dbReference>
<keyword evidence="2" id="KW-0732">Signal</keyword>
<proteinExistence type="inferred from homology"/>
<keyword evidence="3 6" id="KW-0378">Hydrolase</keyword>
<dbReference type="AlphaFoldDB" id="A0A5S4G1C4"/>
<name>A0A5S4G1C4_9ACTN</name>
<feature type="domain" description="AB hydrolase-1" evidence="4">
    <location>
        <begin position="132"/>
        <end position="307"/>
    </location>
</feature>
<dbReference type="InterPro" id="IPR013595">
    <property type="entry name" value="Pept_S33_TAP-like_C"/>
</dbReference>
<protein>
    <submittedName>
        <fullName evidence="6">Alpha/beta hydrolase</fullName>
    </submittedName>
</protein>
<reference evidence="6 7" key="1">
    <citation type="submission" date="2019-05" db="EMBL/GenBank/DDBJ databases">
        <title>Draft genome sequence of Actinomadura geliboluensis A8036.</title>
        <authorList>
            <person name="Saricaoglu S."/>
            <person name="Isik K."/>
        </authorList>
    </citation>
    <scope>NUCLEOTIDE SEQUENCE [LARGE SCALE GENOMIC DNA]</scope>
    <source>
        <strain evidence="6 7">A8036</strain>
    </source>
</reference>
<dbReference type="InterPro" id="IPR051601">
    <property type="entry name" value="Serine_prot/Carboxylest_S33"/>
</dbReference>
<sequence>MAKYRGIPGIALVTAAGVAASGLVSLHGMTGHGRPVAAAPRAAIGTSVGTAPIPPAGTLSSPPSAPPLTWARCTGLPAPPPGGAPRPAGIRCATLRVPLDYARPSGATIGLALVKVPATDRRRRIGSLLFNFGGPGGAGVDTLVQAAGEYAALRARYDLVGFDPRGVGRSAPVRCADDRRLDRLAALDDTPDTAAEETAYIDARAAFVKGCATRSGALLPHVGTKDAARDMEAIRVALGDPKLHYFGVSYGTWLGAAYAHQFPGGVGRAVLDGAVDTGIGAADLALQQAGAFQRALGGFAAACARLGRTSCPLGADGPAVAASVGRILAGLDRRPLATSSGRKLTQSLGATGVAAALYSRDAWPYLAQGLVDAVKRRDGSLLLMLADVQNGRSGDGTYSNLSAANTAITCADTTERHTPADVRRLLPKFRDASPVFGPSMAWGLLQCTGWPVPGDGSAREVSAASAAPILVVGNTGDPATPYAWAPALTRALGGRAVLLTLKGEGHGAYDTGDPCVRAAVHAYLLDGRTPAPGTTCG</sequence>
<dbReference type="GO" id="GO:0016787">
    <property type="term" value="F:hydrolase activity"/>
    <property type="evidence" value="ECO:0007669"/>
    <property type="project" value="UniProtKB-KW"/>
</dbReference>
<dbReference type="SUPFAM" id="SSF53474">
    <property type="entry name" value="alpha/beta-Hydrolases"/>
    <property type="match status" value="1"/>
</dbReference>
<dbReference type="PANTHER" id="PTHR43248:SF29">
    <property type="entry name" value="TRIPEPTIDYL AMINOPEPTIDASE"/>
    <property type="match status" value="1"/>
</dbReference>
<dbReference type="Gene3D" id="3.40.50.1820">
    <property type="entry name" value="alpha/beta hydrolase"/>
    <property type="match status" value="1"/>
</dbReference>
<evidence type="ECO:0000256" key="3">
    <source>
        <dbReference type="ARBA" id="ARBA00022801"/>
    </source>
</evidence>
<keyword evidence="7" id="KW-1185">Reference proteome</keyword>
<dbReference type="OrthoDB" id="3930934at2"/>
<dbReference type="InterPro" id="IPR029058">
    <property type="entry name" value="AB_hydrolase_fold"/>
</dbReference>
<evidence type="ECO:0000313" key="6">
    <source>
        <dbReference type="EMBL" id="TMR26294.1"/>
    </source>
</evidence>
<accession>A0A5S4G1C4</accession>
<evidence type="ECO:0000259" key="5">
    <source>
        <dbReference type="Pfam" id="PF08386"/>
    </source>
</evidence>
<dbReference type="EMBL" id="VCKZ01000570">
    <property type="protein sequence ID" value="TMR26294.1"/>
    <property type="molecule type" value="Genomic_DNA"/>
</dbReference>
<evidence type="ECO:0000313" key="7">
    <source>
        <dbReference type="Proteomes" id="UP000305238"/>
    </source>
</evidence>
<gene>
    <name evidence="6" type="ORF">ETD96_41520</name>
</gene>
<evidence type="ECO:0000259" key="4">
    <source>
        <dbReference type="Pfam" id="PF00561"/>
    </source>
</evidence>
<dbReference type="Proteomes" id="UP000305238">
    <property type="component" value="Unassembled WGS sequence"/>
</dbReference>
<dbReference type="Pfam" id="PF00561">
    <property type="entry name" value="Abhydrolase_1"/>
    <property type="match status" value="1"/>
</dbReference>
<dbReference type="RefSeq" id="WP_138641966.1">
    <property type="nucleotide sequence ID" value="NZ_VCKZ01000570.1"/>
</dbReference>